<evidence type="ECO:0000313" key="1">
    <source>
        <dbReference type="EMBL" id="MPM78716.1"/>
    </source>
</evidence>
<sequence length="285" mass="31076">MNTHTQTTPEVVNARLTLDVAYILNGEVAGDLVARLYMMCERAIGNGLLTGDTAAEVEEYALDVSLPREPLSEDEIAAFMRQRIEDGNLAAEDIPVRLARYGLMASDAFVAEMRERMDMADEETQGQALIPSADPADEGEIESQVAIACINASGMSEMPIFTVRTTQEEYDLGIHRDKAKDLAEEAGYEWPFVCFDAAEQGAILSAARELGLVPQVVVVDMTNRQIQSVRCDVGQVKVICYDTSELGGYSSATAVRPVGENGQLVRCWAHTQLAQVDPGLKLARD</sequence>
<protein>
    <submittedName>
        <fullName evidence="1">Uncharacterized protein</fullName>
    </submittedName>
</protein>
<dbReference type="AlphaFoldDB" id="A0A645CNV0"/>
<gene>
    <name evidence="1" type="ORF">SDC9_125727</name>
</gene>
<proteinExistence type="predicted"/>
<name>A0A645CNV0_9ZZZZ</name>
<reference evidence="1" key="1">
    <citation type="submission" date="2019-08" db="EMBL/GenBank/DDBJ databases">
        <authorList>
            <person name="Kucharzyk K."/>
            <person name="Murdoch R.W."/>
            <person name="Higgins S."/>
            <person name="Loffler F."/>
        </authorList>
    </citation>
    <scope>NUCLEOTIDE SEQUENCE</scope>
</reference>
<accession>A0A645CNV0</accession>
<organism evidence="1">
    <name type="scientific">bioreactor metagenome</name>
    <dbReference type="NCBI Taxonomy" id="1076179"/>
    <lineage>
        <taxon>unclassified sequences</taxon>
        <taxon>metagenomes</taxon>
        <taxon>ecological metagenomes</taxon>
    </lineage>
</organism>
<comment type="caution">
    <text evidence="1">The sequence shown here is derived from an EMBL/GenBank/DDBJ whole genome shotgun (WGS) entry which is preliminary data.</text>
</comment>
<dbReference type="EMBL" id="VSSQ01028838">
    <property type="protein sequence ID" value="MPM78716.1"/>
    <property type="molecule type" value="Genomic_DNA"/>
</dbReference>